<keyword evidence="8" id="KW-1185">Reference proteome</keyword>
<dbReference type="Proteomes" id="UP001209922">
    <property type="component" value="Unassembled WGS sequence"/>
</dbReference>
<dbReference type="Pfam" id="PF04055">
    <property type="entry name" value="Radical_SAM"/>
    <property type="match status" value="1"/>
</dbReference>
<organism evidence="7 8">
    <name type="scientific">Xanthomonas chitinilytica</name>
    <dbReference type="NCBI Taxonomy" id="2989819"/>
    <lineage>
        <taxon>Bacteria</taxon>
        <taxon>Pseudomonadati</taxon>
        <taxon>Pseudomonadota</taxon>
        <taxon>Gammaproteobacteria</taxon>
        <taxon>Lysobacterales</taxon>
        <taxon>Lysobacteraceae</taxon>
        <taxon>Xanthomonas</taxon>
    </lineage>
</organism>
<evidence type="ECO:0000256" key="1">
    <source>
        <dbReference type="ARBA" id="ARBA00001966"/>
    </source>
</evidence>
<feature type="domain" description="Radical SAM core" evidence="6">
    <location>
        <begin position="1"/>
        <end position="223"/>
    </location>
</feature>
<dbReference type="SFLD" id="SFLDS00029">
    <property type="entry name" value="Radical_SAM"/>
    <property type="match status" value="1"/>
</dbReference>
<dbReference type="PANTHER" id="PTHR11228:SF7">
    <property type="entry name" value="PQQA PEPTIDE CYCLASE"/>
    <property type="match status" value="1"/>
</dbReference>
<dbReference type="CDD" id="cd01335">
    <property type="entry name" value="Radical_SAM"/>
    <property type="match status" value="1"/>
</dbReference>
<accession>A0ABT3JY06</accession>
<dbReference type="InterPro" id="IPR013785">
    <property type="entry name" value="Aldolase_TIM"/>
</dbReference>
<dbReference type="InterPro" id="IPR058240">
    <property type="entry name" value="rSAM_sf"/>
</dbReference>
<evidence type="ECO:0000259" key="6">
    <source>
        <dbReference type="PROSITE" id="PS51918"/>
    </source>
</evidence>
<sequence length="319" mass="35307">MIVLWRIATACNLACGFCAYDRRLRGTRPRADAVEIARLGELFGRHRAETGEEVLFSWLGGEPLLWREVLALSRRFRERHGLRTSATTNGTTLHRPGEVEAILASFDELTVSVDGLAATHERLRGWPGGWRRLAEGVRRLADARAPRFRLRANVVLMRDTLPEFAELCGHLADWGMDEITFNQLGGRDRPEFHPAQALRPADIADLRSMLPALVERLASRGVRLIADPAYVERLDATARGRAIAVADCESRRPSLFIDEYGRIAPCSFTLAEYGVPTGSLRTVGDVAMLRARLSGARRAMPAGICADCPSTQVFAKFGT</sequence>
<evidence type="ECO:0000256" key="3">
    <source>
        <dbReference type="ARBA" id="ARBA00022723"/>
    </source>
</evidence>
<dbReference type="InterPro" id="IPR007197">
    <property type="entry name" value="rSAM"/>
</dbReference>
<evidence type="ECO:0000256" key="2">
    <source>
        <dbReference type="ARBA" id="ARBA00022691"/>
    </source>
</evidence>
<dbReference type="EMBL" id="JAPCHY010000011">
    <property type="protein sequence ID" value="MCW4473384.1"/>
    <property type="molecule type" value="Genomic_DNA"/>
</dbReference>
<comment type="cofactor">
    <cofactor evidence="1">
        <name>[4Fe-4S] cluster</name>
        <dbReference type="ChEBI" id="CHEBI:49883"/>
    </cofactor>
</comment>
<name>A0ABT3JY06_9XANT</name>
<keyword evidence="3" id="KW-0479">Metal-binding</keyword>
<proteinExistence type="predicted"/>
<dbReference type="PANTHER" id="PTHR11228">
    <property type="entry name" value="RADICAL SAM DOMAIN PROTEIN"/>
    <property type="match status" value="1"/>
</dbReference>
<reference evidence="7 8" key="1">
    <citation type="submission" date="2022-10" db="EMBL/GenBank/DDBJ databases">
        <title>Xanthomonas sp. H13-6.</title>
        <authorList>
            <person name="Liu X."/>
            <person name="Deng Z."/>
            <person name="Jiang Y."/>
            <person name="Yu T."/>
            <person name="Ai J."/>
        </authorList>
    </citation>
    <scope>NUCLEOTIDE SEQUENCE [LARGE SCALE GENOMIC DNA]</scope>
    <source>
        <strain evidence="7 8">H13-6</strain>
    </source>
</reference>
<keyword evidence="4" id="KW-0408">Iron</keyword>
<keyword evidence="5" id="KW-0411">Iron-sulfur</keyword>
<evidence type="ECO:0000313" key="8">
    <source>
        <dbReference type="Proteomes" id="UP001209922"/>
    </source>
</evidence>
<gene>
    <name evidence="7" type="ORF">OK345_12805</name>
</gene>
<evidence type="ECO:0000256" key="5">
    <source>
        <dbReference type="ARBA" id="ARBA00023014"/>
    </source>
</evidence>
<comment type="caution">
    <text evidence="7">The sequence shown here is derived from an EMBL/GenBank/DDBJ whole genome shotgun (WGS) entry which is preliminary data.</text>
</comment>
<protein>
    <submittedName>
        <fullName evidence="7">Radical SAM protein</fullName>
    </submittedName>
</protein>
<dbReference type="PROSITE" id="PS51918">
    <property type="entry name" value="RADICAL_SAM"/>
    <property type="match status" value="1"/>
</dbReference>
<dbReference type="RefSeq" id="WP_265128374.1">
    <property type="nucleotide sequence ID" value="NZ_JAPCHY010000011.1"/>
</dbReference>
<evidence type="ECO:0000256" key="4">
    <source>
        <dbReference type="ARBA" id="ARBA00023004"/>
    </source>
</evidence>
<evidence type="ECO:0000313" key="7">
    <source>
        <dbReference type="EMBL" id="MCW4473384.1"/>
    </source>
</evidence>
<dbReference type="SFLD" id="SFLDG01067">
    <property type="entry name" value="SPASM/twitch_domain_containing"/>
    <property type="match status" value="1"/>
</dbReference>
<dbReference type="InterPro" id="IPR050377">
    <property type="entry name" value="Radical_SAM_PqqE_MftC-like"/>
</dbReference>
<dbReference type="SUPFAM" id="SSF102114">
    <property type="entry name" value="Radical SAM enzymes"/>
    <property type="match status" value="1"/>
</dbReference>
<dbReference type="Gene3D" id="3.20.20.70">
    <property type="entry name" value="Aldolase class I"/>
    <property type="match status" value="1"/>
</dbReference>
<keyword evidence="2" id="KW-0949">S-adenosyl-L-methionine</keyword>